<evidence type="ECO:0000313" key="5">
    <source>
        <dbReference type="Proteomes" id="UP000245202"/>
    </source>
</evidence>
<feature type="binding site" evidence="2">
    <location>
        <position position="108"/>
    </location>
    <ligand>
        <name>Mn(2+)</name>
        <dbReference type="ChEBI" id="CHEBI:29035"/>
        <label>2</label>
    </ligand>
</feature>
<evidence type="ECO:0000259" key="3">
    <source>
        <dbReference type="Pfam" id="PF07687"/>
    </source>
</evidence>
<dbReference type="GO" id="GO:0050118">
    <property type="term" value="F:N-acetyldiaminopimelate deacetylase activity"/>
    <property type="evidence" value="ECO:0007669"/>
    <property type="project" value="UniProtKB-ARBA"/>
</dbReference>
<feature type="binding site" evidence="2">
    <location>
        <position position="170"/>
    </location>
    <ligand>
        <name>Mn(2+)</name>
        <dbReference type="ChEBI" id="CHEBI:29035"/>
        <label>2</label>
    </ligand>
</feature>
<dbReference type="AlphaFoldDB" id="A0A2R5EUX5"/>
<dbReference type="EMBL" id="BDQX01000098">
    <property type="protein sequence ID" value="GBG07593.1"/>
    <property type="molecule type" value="Genomic_DNA"/>
</dbReference>
<organism evidence="4 5">
    <name type="scientific">Paenibacillus agaridevorans</name>
    <dbReference type="NCBI Taxonomy" id="171404"/>
    <lineage>
        <taxon>Bacteria</taxon>
        <taxon>Bacillati</taxon>
        <taxon>Bacillota</taxon>
        <taxon>Bacilli</taxon>
        <taxon>Bacillales</taxon>
        <taxon>Paenibacillaceae</taxon>
        <taxon>Paenibacillus</taxon>
    </lineage>
</organism>
<dbReference type="PANTHER" id="PTHR11014">
    <property type="entry name" value="PEPTIDASE M20 FAMILY MEMBER"/>
    <property type="match status" value="1"/>
</dbReference>
<reference evidence="4 5" key="1">
    <citation type="submission" date="2017-08" db="EMBL/GenBank/DDBJ databases">
        <title>Substantial Increase in Enzyme Production by Combined Drug-Resistance Mutations in Paenibacillus agaridevorans.</title>
        <authorList>
            <person name="Tanaka Y."/>
            <person name="Funane K."/>
            <person name="Hosaka T."/>
            <person name="Shiwa Y."/>
            <person name="Fujita N."/>
            <person name="Miyazaki T."/>
            <person name="Yoshikawa H."/>
            <person name="Murakami K."/>
            <person name="Kasahara K."/>
            <person name="Inaoka T."/>
            <person name="Hiraga Y."/>
            <person name="Ochi K."/>
        </authorList>
    </citation>
    <scope>NUCLEOTIDE SEQUENCE [LARGE SCALE GENOMIC DNA]</scope>
    <source>
        <strain evidence="4 5">T-3040</strain>
    </source>
</reference>
<keyword evidence="5" id="KW-1185">Reference proteome</keyword>
<keyword evidence="2" id="KW-0479">Metal-binding</keyword>
<accession>A0A2R5EUX5</accession>
<dbReference type="InterPro" id="IPR036264">
    <property type="entry name" value="Bact_exopeptidase_dim_dom"/>
</dbReference>
<feature type="binding site" evidence="2">
    <location>
        <position position="370"/>
    </location>
    <ligand>
        <name>Mn(2+)</name>
        <dbReference type="ChEBI" id="CHEBI:29035"/>
        <label>2</label>
    </ligand>
</feature>
<dbReference type="PANTHER" id="PTHR11014:SF63">
    <property type="entry name" value="METALLOPEPTIDASE, PUTATIVE (AFU_ORTHOLOGUE AFUA_6G09600)-RELATED"/>
    <property type="match status" value="1"/>
</dbReference>
<comment type="caution">
    <text evidence="4">The sequence shown here is derived from an EMBL/GenBank/DDBJ whole genome shotgun (WGS) entry which is preliminary data.</text>
</comment>
<evidence type="ECO:0000256" key="2">
    <source>
        <dbReference type="PIRSR" id="PIRSR005962-1"/>
    </source>
</evidence>
<dbReference type="PIRSF" id="PIRSF005962">
    <property type="entry name" value="Pept_M20D_amidohydro"/>
    <property type="match status" value="1"/>
</dbReference>
<evidence type="ECO:0000313" key="4">
    <source>
        <dbReference type="EMBL" id="GBG07593.1"/>
    </source>
</evidence>
<dbReference type="InterPro" id="IPR002933">
    <property type="entry name" value="Peptidase_M20"/>
</dbReference>
<dbReference type="InterPro" id="IPR011650">
    <property type="entry name" value="Peptidase_M20_dimer"/>
</dbReference>
<keyword evidence="1 4" id="KW-0378">Hydrolase</keyword>
<evidence type="ECO:0000256" key="1">
    <source>
        <dbReference type="ARBA" id="ARBA00022801"/>
    </source>
</evidence>
<dbReference type="Gene3D" id="3.30.70.360">
    <property type="match status" value="1"/>
</dbReference>
<feature type="binding site" evidence="2">
    <location>
        <position position="146"/>
    </location>
    <ligand>
        <name>Mn(2+)</name>
        <dbReference type="ChEBI" id="CHEBI:29035"/>
        <label>2</label>
    </ligand>
</feature>
<dbReference type="SUPFAM" id="SSF53187">
    <property type="entry name" value="Zn-dependent exopeptidases"/>
    <property type="match status" value="1"/>
</dbReference>
<dbReference type="CDD" id="cd03886">
    <property type="entry name" value="M20_Acy1"/>
    <property type="match status" value="1"/>
</dbReference>
<dbReference type="Gene3D" id="3.40.630.10">
    <property type="entry name" value="Zn peptidases"/>
    <property type="match status" value="1"/>
</dbReference>
<name>A0A2R5EUX5_9BACL</name>
<keyword evidence="2" id="KW-0464">Manganese</keyword>
<feature type="domain" description="Peptidase M20 dimerisation" evidence="3">
    <location>
        <begin position="194"/>
        <end position="289"/>
    </location>
</feature>
<dbReference type="RefSeq" id="WP_108992624.1">
    <property type="nucleotide sequence ID" value="NZ_BDQX01000098.1"/>
</dbReference>
<dbReference type="Pfam" id="PF07687">
    <property type="entry name" value="M20_dimer"/>
    <property type="match status" value="1"/>
</dbReference>
<dbReference type="Proteomes" id="UP000245202">
    <property type="component" value="Unassembled WGS sequence"/>
</dbReference>
<dbReference type="NCBIfam" id="TIGR01891">
    <property type="entry name" value="amidohydrolases"/>
    <property type="match status" value="1"/>
</dbReference>
<comment type="cofactor">
    <cofactor evidence="2">
        <name>Mn(2+)</name>
        <dbReference type="ChEBI" id="CHEBI:29035"/>
    </cofactor>
    <text evidence="2">The Mn(2+) ion enhances activity.</text>
</comment>
<dbReference type="SUPFAM" id="SSF55031">
    <property type="entry name" value="Bacterial exopeptidase dimerisation domain"/>
    <property type="match status" value="1"/>
</dbReference>
<protein>
    <submittedName>
        <fullName evidence="4">Amidohydrolase</fullName>
    </submittedName>
</protein>
<gene>
    <name evidence="4" type="ORF">PAT3040_02149</name>
</gene>
<dbReference type="InterPro" id="IPR017439">
    <property type="entry name" value="Amidohydrolase"/>
</dbReference>
<dbReference type="GO" id="GO:0046872">
    <property type="term" value="F:metal ion binding"/>
    <property type="evidence" value="ECO:0007669"/>
    <property type="project" value="UniProtKB-KW"/>
</dbReference>
<dbReference type="GO" id="GO:0019877">
    <property type="term" value="P:diaminopimelate biosynthetic process"/>
    <property type="evidence" value="ECO:0007669"/>
    <property type="project" value="UniProtKB-ARBA"/>
</dbReference>
<sequence length="406" mass="44326">MISSRNPFDMLAQAKRLAPALTEWRRELHRFPELSLEESETAERICRELDRIGIPYRANVGGHGIIAEIRNENGGPLIALRADIDALPIQEETDLDFASERPGLMHACGHDAHTAMLIGAAELLEQLHRQQSLPGIVRLLFQPAEEVNAGANAMIMDGALQDVRELYGLHNLPTLPAGKVATKQGPLMGSVDRIEITLEGKGGHGAIPDQSIDPIVCAAAIIQSLQGIVSRELSPFEPVVVTIGSITSGNANNVIPQYAMMTGTVRTFNPEVRVTLPERIERIVNHVAEGHRCKARLKYIEQVPVLMNHWEQTEATEAIIDGLIGREAREEAKPTLAGEDFSVYLNEIPGCFFWLGSGPPDNADSAYGLHHPKYTLNEECLPVGAALLAEIAVNRLQVLADAVQKT</sequence>
<proteinExistence type="predicted"/>
<dbReference type="Pfam" id="PF01546">
    <property type="entry name" value="Peptidase_M20"/>
    <property type="match status" value="1"/>
</dbReference>
<feature type="binding site" evidence="2">
    <location>
        <position position="110"/>
    </location>
    <ligand>
        <name>Mn(2+)</name>
        <dbReference type="ChEBI" id="CHEBI:29035"/>
        <label>2</label>
    </ligand>
</feature>
<dbReference type="FunFam" id="3.30.70.360:FF:000001">
    <property type="entry name" value="N-acetyldiaminopimelate deacetylase"/>
    <property type="match status" value="1"/>
</dbReference>